<keyword evidence="2" id="KW-0456">Lyase</keyword>
<comment type="caution">
    <text evidence="4">The sequence shown here is derived from an EMBL/GenBank/DDBJ whole genome shotgun (WGS) entry which is preliminary data.</text>
</comment>
<dbReference type="InterPro" id="IPR026956">
    <property type="entry name" value="D-ser_dehydrat-like_dom"/>
</dbReference>
<dbReference type="GO" id="GO:0008721">
    <property type="term" value="F:D-serine ammonia-lyase activity"/>
    <property type="evidence" value="ECO:0007669"/>
    <property type="project" value="TreeGrafter"/>
</dbReference>
<dbReference type="Gene3D" id="2.40.37.20">
    <property type="entry name" value="D-serine dehydratase-like domain"/>
    <property type="match status" value="1"/>
</dbReference>
<dbReference type="RefSeq" id="WP_198880973.1">
    <property type="nucleotide sequence ID" value="NZ_JAEKJA010000003.1"/>
</dbReference>
<dbReference type="Pfam" id="PF01168">
    <property type="entry name" value="Ala_racemase_N"/>
    <property type="match status" value="1"/>
</dbReference>
<organism evidence="4 5">
    <name type="scientific">Acuticoccus mangrovi</name>
    <dbReference type="NCBI Taxonomy" id="2796142"/>
    <lineage>
        <taxon>Bacteria</taxon>
        <taxon>Pseudomonadati</taxon>
        <taxon>Pseudomonadota</taxon>
        <taxon>Alphaproteobacteria</taxon>
        <taxon>Hyphomicrobiales</taxon>
        <taxon>Amorphaceae</taxon>
        <taxon>Acuticoccus</taxon>
    </lineage>
</organism>
<dbReference type="EMBL" id="JAEKJA010000003">
    <property type="protein sequence ID" value="MBJ3775084.1"/>
    <property type="molecule type" value="Genomic_DNA"/>
</dbReference>
<keyword evidence="5" id="KW-1185">Reference proteome</keyword>
<evidence type="ECO:0000259" key="3">
    <source>
        <dbReference type="SMART" id="SM01119"/>
    </source>
</evidence>
<dbReference type="InterPro" id="IPR051466">
    <property type="entry name" value="D-amino_acid_metab_enzyme"/>
</dbReference>
<dbReference type="InterPro" id="IPR001608">
    <property type="entry name" value="Ala_racemase_N"/>
</dbReference>
<proteinExistence type="inferred from homology"/>
<dbReference type="CDD" id="cd06819">
    <property type="entry name" value="PLPDE_III_LS_D-TA"/>
    <property type="match status" value="1"/>
</dbReference>
<feature type="domain" description="D-serine dehydratase-like" evidence="3">
    <location>
        <begin position="271"/>
        <end position="357"/>
    </location>
</feature>
<dbReference type="Gene3D" id="3.20.20.10">
    <property type="entry name" value="Alanine racemase"/>
    <property type="match status" value="1"/>
</dbReference>
<dbReference type="InterPro" id="IPR042208">
    <property type="entry name" value="D-ser_dehydrat-like_sf"/>
</dbReference>
<dbReference type="Pfam" id="PF14031">
    <property type="entry name" value="D-ser_dehydrat"/>
    <property type="match status" value="1"/>
</dbReference>
<name>A0A934IEF5_9HYPH</name>
<reference evidence="4" key="1">
    <citation type="submission" date="2020-12" db="EMBL/GenBank/DDBJ databases">
        <title>Bacterial taxonomy.</title>
        <authorList>
            <person name="Pan X."/>
        </authorList>
    </citation>
    <scope>NUCLEOTIDE SEQUENCE</scope>
    <source>
        <strain evidence="4">B2012</strain>
    </source>
</reference>
<dbReference type="SMART" id="SM01119">
    <property type="entry name" value="D-ser_dehydrat"/>
    <property type="match status" value="1"/>
</dbReference>
<dbReference type="GO" id="GO:0036088">
    <property type="term" value="P:D-serine catabolic process"/>
    <property type="evidence" value="ECO:0007669"/>
    <property type="project" value="TreeGrafter"/>
</dbReference>
<dbReference type="PANTHER" id="PTHR28004">
    <property type="entry name" value="ZGC:162816-RELATED"/>
    <property type="match status" value="1"/>
</dbReference>
<accession>A0A934IEF5</accession>
<evidence type="ECO:0000256" key="2">
    <source>
        <dbReference type="ARBA" id="ARBA00023239"/>
    </source>
</evidence>
<dbReference type="AlphaFoldDB" id="A0A934IEF5"/>
<dbReference type="SUPFAM" id="SSF51419">
    <property type="entry name" value="PLP-binding barrel"/>
    <property type="match status" value="1"/>
</dbReference>
<evidence type="ECO:0000256" key="1">
    <source>
        <dbReference type="ARBA" id="ARBA00005323"/>
    </source>
</evidence>
<dbReference type="PANTHER" id="PTHR28004:SF2">
    <property type="entry name" value="D-SERINE DEHYDRATASE"/>
    <property type="match status" value="1"/>
</dbReference>
<dbReference type="InterPro" id="IPR029066">
    <property type="entry name" value="PLP-binding_barrel"/>
</dbReference>
<protein>
    <submittedName>
        <fullName evidence="4">DSD1 family PLP-dependent enzyme</fullName>
    </submittedName>
</protein>
<evidence type="ECO:0000313" key="5">
    <source>
        <dbReference type="Proteomes" id="UP000609531"/>
    </source>
</evidence>
<gene>
    <name evidence="4" type="ORF">JCR33_05255</name>
</gene>
<comment type="similarity">
    <text evidence="1">Belongs to the DSD1 family.</text>
</comment>
<evidence type="ECO:0000313" key="4">
    <source>
        <dbReference type="EMBL" id="MBJ3775084.1"/>
    </source>
</evidence>
<dbReference type="Proteomes" id="UP000609531">
    <property type="component" value="Unassembled WGS sequence"/>
</dbReference>
<sequence length="374" mass="39186">MSTVGYDIPATIGMPVAEVETPALILDLAAFNENLAIMREALARYGVRLRAHGKAHKCPEAAKRQLLTGGATGICCQKLSEAEAFANAGIDDILIANEVTQPAKIERLAALATRIRLGVCVDDKAAATRLSEAATRHGANIACYVEVNVGAGRCGIAAGTPAAELAAHIAELPGLSFEGLQAYHGPAQHIRGLAERETAIGGALDRVRETLAALGARCIPCPTVTGAGTGSFAYEAASGLYQEMQAGTYAFMDVDYGRIEPLAGLTPFRNSLFVLASIMSTAIPGQAVCDAGLKSLAVDSGLPSVFGRGDIVYTGASDEHGVIRDPDGTLKINDQVRLIPGHCDPTCNLYDHMVVVEGDRVVDIWTIDARGKSF</sequence>